<comment type="caution">
    <text evidence="2">The sequence shown here is derived from an EMBL/GenBank/DDBJ whole genome shotgun (WGS) entry which is preliminary data.</text>
</comment>
<dbReference type="EMBL" id="RPGO01000040">
    <property type="protein sequence ID" value="RZB28611.1"/>
    <property type="molecule type" value="Genomic_DNA"/>
</dbReference>
<accession>A0A8B3S0G0</accession>
<evidence type="ECO:0000313" key="2">
    <source>
        <dbReference type="EMBL" id="RZB28611.1"/>
    </source>
</evidence>
<proteinExistence type="predicted"/>
<name>A0A8B3S0G0_9EURY</name>
<dbReference type="GO" id="GO:0008234">
    <property type="term" value="F:cysteine-type peptidase activity"/>
    <property type="evidence" value="ECO:0007669"/>
    <property type="project" value="InterPro"/>
</dbReference>
<dbReference type="InterPro" id="IPR001769">
    <property type="entry name" value="Gingipain"/>
</dbReference>
<dbReference type="GO" id="GO:0006508">
    <property type="term" value="P:proteolysis"/>
    <property type="evidence" value="ECO:0007669"/>
    <property type="project" value="InterPro"/>
</dbReference>
<gene>
    <name evidence="2" type="ORF">AEth_01871</name>
</gene>
<reference evidence="3" key="1">
    <citation type="submission" date="2019-01" db="EMBL/GenBank/DDBJ databases">
        <title>Anaerobic oxidation of ethane by archaea from a marine hydrocarbon seep.</title>
        <authorList>
            <person name="Musat F."/>
        </authorList>
    </citation>
    <scope>NUCLEOTIDE SEQUENCE [LARGE SCALE GENOMIC DNA]</scope>
</reference>
<evidence type="ECO:0000259" key="1">
    <source>
        <dbReference type="Pfam" id="PF01364"/>
    </source>
</evidence>
<dbReference type="Pfam" id="PF08310">
    <property type="entry name" value="LGFP"/>
    <property type="match status" value="1"/>
</dbReference>
<dbReference type="Proteomes" id="UP000291831">
    <property type="component" value="Unassembled WGS sequence"/>
</dbReference>
<dbReference type="AlphaFoldDB" id="A0A8B3S0G0"/>
<sequence length="729" mass="80542">MRLHKIILLLGILVVVVVLQMQTGIASGSISVEDADAVRNFTLNTASGDALDSTDASQQETFIDVFVNDADAIRDFDFAPADPLTYSVGEGAPDPATKNHFIDAYNRNGGTTVLGSPTTEVHRAWGYLVQDFPGATGYVGGIIMYNPYKNYAYYIHGAIWERYYGLGGPRATTDIEFELGPPVSDIEPYIHTLPPEVSSHGTQFRYQNFEGGALDHNVDTGEVFEVHGAICAKWCELGYASGELGLVTSDEREAAQSPIGTTGRVSDFEGGHIHWHGSGDHYIITYVTHGDLDDLYTSMGGTASWLGFPVKDQEEVDGHGYCEFEGGYIGWDAIAGVYKAFEKTSIKSKLFIEDASSNIVVNKAPGDIADVVVEIENTGDTTQNVKVELDYPLLGAPPIIYSRGDYFDEKTQQPAEYPLDIEMGPQSKMQIIWRFELPSYMIPADVTVSEETFVSDKLVSTGKGTIKVVRRSDGIIITNRKLLYEKFGKNAETTSLLNTLYDISDGDNNKKEIYNVVYYVDRYSSLAADWDQKITYPLIPSESINEVAHDIDLIVESKHGILQSDYLTIIGGDEIIPFYRLHNPDRLKREKDTNSNDPVLEIVNHNHIPTDNIYSGFNGESLDLDDWIIPELSIGRISSATAKDMQTFIKNSLKGPSDNNNNNAILATDSSNYNVGIIEKVFSDKQLDFEPPISYGDSSEVALQLRNEMNKHEGYKILSYAGHSSVSTI</sequence>
<dbReference type="InterPro" id="IPR013207">
    <property type="entry name" value="LGFP"/>
</dbReference>
<dbReference type="Pfam" id="PF01364">
    <property type="entry name" value="Peptidase_C25"/>
    <property type="match status" value="1"/>
</dbReference>
<feature type="domain" description="Gingipain" evidence="1">
    <location>
        <begin position="565"/>
        <end position="727"/>
    </location>
</feature>
<organism evidence="2 3">
    <name type="scientific">Candidatus Argoarchaeum ethanivorans</name>
    <dbReference type="NCBI Taxonomy" id="2608793"/>
    <lineage>
        <taxon>Archaea</taxon>
        <taxon>Methanobacteriati</taxon>
        <taxon>Methanobacteriota</taxon>
        <taxon>Stenosarchaea group</taxon>
        <taxon>Methanomicrobia</taxon>
        <taxon>Methanosarcinales</taxon>
        <taxon>Methanosarcinales incertae sedis</taxon>
        <taxon>GOM Arc I cluster</taxon>
        <taxon>Candidatus Argoarchaeum</taxon>
    </lineage>
</organism>
<evidence type="ECO:0000313" key="3">
    <source>
        <dbReference type="Proteomes" id="UP000291831"/>
    </source>
</evidence>
<protein>
    <recommendedName>
        <fullName evidence="1">Gingipain domain-containing protein</fullName>
    </recommendedName>
</protein>